<feature type="chain" id="PRO_5043820890" description="Secreted protein" evidence="1">
    <location>
        <begin position="21"/>
        <end position="86"/>
    </location>
</feature>
<feature type="signal peptide" evidence="1">
    <location>
        <begin position="1"/>
        <end position="20"/>
    </location>
</feature>
<reference evidence="2" key="1">
    <citation type="thesis" date="2020" institute="ProQuest LLC" country="789 East Eisenhower Parkway, Ann Arbor, MI, USA">
        <title>Comparative Genomics and Chromosome Evolution.</title>
        <authorList>
            <person name="Mudd A.B."/>
        </authorList>
    </citation>
    <scope>NUCLEOTIDE SEQUENCE</scope>
    <source>
        <strain evidence="2">237g6f4</strain>
        <tissue evidence="2">Blood</tissue>
    </source>
</reference>
<dbReference type="Proteomes" id="UP000824782">
    <property type="component" value="Unassembled WGS sequence"/>
</dbReference>
<dbReference type="EMBL" id="WNYA01000008">
    <property type="protein sequence ID" value="KAG8559759.1"/>
    <property type="molecule type" value="Genomic_DNA"/>
</dbReference>
<gene>
    <name evidence="2" type="ORF">GDO81_017444</name>
</gene>
<proteinExistence type="predicted"/>
<keyword evidence="1" id="KW-0732">Signal</keyword>
<protein>
    <recommendedName>
        <fullName evidence="4">Secreted protein</fullName>
    </recommendedName>
</protein>
<evidence type="ECO:0000313" key="2">
    <source>
        <dbReference type="EMBL" id="KAG8559759.1"/>
    </source>
</evidence>
<evidence type="ECO:0000313" key="3">
    <source>
        <dbReference type="Proteomes" id="UP000824782"/>
    </source>
</evidence>
<keyword evidence="3" id="KW-1185">Reference proteome</keyword>
<evidence type="ECO:0008006" key="4">
    <source>
        <dbReference type="Google" id="ProtNLM"/>
    </source>
</evidence>
<organism evidence="2 3">
    <name type="scientific">Engystomops pustulosus</name>
    <name type="common">Tungara frog</name>
    <name type="synonym">Physalaemus pustulosus</name>
    <dbReference type="NCBI Taxonomy" id="76066"/>
    <lineage>
        <taxon>Eukaryota</taxon>
        <taxon>Metazoa</taxon>
        <taxon>Chordata</taxon>
        <taxon>Craniata</taxon>
        <taxon>Vertebrata</taxon>
        <taxon>Euteleostomi</taxon>
        <taxon>Amphibia</taxon>
        <taxon>Batrachia</taxon>
        <taxon>Anura</taxon>
        <taxon>Neobatrachia</taxon>
        <taxon>Hyloidea</taxon>
        <taxon>Leptodactylidae</taxon>
        <taxon>Leiuperinae</taxon>
        <taxon>Engystomops</taxon>
    </lineage>
</organism>
<sequence length="86" mass="9453">MWISSPVFARLLVTSSAVTAQDIKGIHAALMVCAACFVCLPSNVWRCRMLQPTWCSCICSLAPSLSLWSFSSNNVTDTELLPLQIF</sequence>
<name>A0AAV7ADY6_ENGPU</name>
<dbReference type="AlphaFoldDB" id="A0AAV7ADY6"/>
<accession>A0AAV7ADY6</accession>
<comment type="caution">
    <text evidence="2">The sequence shown here is derived from an EMBL/GenBank/DDBJ whole genome shotgun (WGS) entry which is preliminary data.</text>
</comment>
<evidence type="ECO:0000256" key="1">
    <source>
        <dbReference type="SAM" id="SignalP"/>
    </source>
</evidence>